<feature type="region of interest" description="Disordered" evidence="1">
    <location>
        <begin position="120"/>
        <end position="143"/>
    </location>
</feature>
<evidence type="ECO:0000313" key="2">
    <source>
        <dbReference type="Proteomes" id="UP000694941"/>
    </source>
</evidence>
<proteinExistence type="predicted"/>
<dbReference type="RefSeq" id="XP_013776840.1">
    <property type="nucleotide sequence ID" value="XM_013921386.2"/>
</dbReference>
<accession>A0ABM1B8A7</accession>
<gene>
    <name evidence="3" type="primary">LOC106461547</name>
</gene>
<organism evidence="2 3">
    <name type="scientific">Limulus polyphemus</name>
    <name type="common">Atlantic horseshoe crab</name>
    <dbReference type="NCBI Taxonomy" id="6850"/>
    <lineage>
        <taxon>Eukaryota</taxon>
        <taxon>Metazoa</taxon>
        <taxon>Ecdysozoa</taxon>
        <taxon>Arthropoda</taxon>
        <taxon>Chelicerata</taxon>
        <taxon>Merostomata</taxon>
        <taxon>Xiphosura</taxon>
        <taxon>Limulidae</taxon>
        <taxon>Limulus</taxon>
    </lineage>
</organism>
<reference evidence="3" key="1">
    <citation type="submission" date="2025-08" db="UniProtKB">
        <authorList>
            <consortium name="RefSeq"/>
        </authorList>
    </citation>
    <scope>IDENTIFICATION</scope>
    <source>
        <tissue evidence="3">Muscle</tissue>
    </source>
</reference>
<protein>
    <submittedName>
        <fullName evidence="3">Uncharacterized protein LOC106461547</fullName>
    </submittedName>
</protein>
<name>A0ABM1B8A7_LIMPO</name>
<evidence type="ECO:0000313" key="3">
    <source>
        <dbReference type="RefSeq" id="XP_013776840.1"/>
    </source>
</evidence>
<sequence>MHPGAGLRRRTLPLKRVIQPHHDESSLVPSGEPVLIQQRRPVLRSQASGHFHTTLAKPVLLEENGYAYYEEFYNGAVDDVVDEDYISTSKGHYDLHEEDVYNNGYHEEWTVPSIRRNPTINHRSVSRGNYRDHPYPPVGLPHY</sequence>
<keyword evidence="2" id="KW-1185">Reference proteome</keyword>
<dbReference type="GeneID" id="106461547"/>
<evidence type="ECO:0000256" key="1">
    <source>
        <dbReference type="SAM" id="MobiDB-lite"/>
    </source>
</evidence>
<dbReference type="Proteomes" id="UP000694941">
    <property type="component" value="Unplaced"/>
</dbReference>